<keyword evidence="6" id="KW-0238">DNA-binding</keyword>
<keyword evidence="13" id="KW-1185">Reference proteome</keyword>
<keyword evidence="2" id="KW-0227">DNA damage</keyword>
<feature type="region of interest" description="Disordered" evidence="9">
    <location>
        <begin position="588"/>
        <end position="613"/>
    </location>
</feature>
<dbReference type="InterPro" id="IPR055368">
    <property type="entry name" value="WH3_Lhr"/>
</dbReference>
<evidence type="ECO:0000256" key="8">
    <source>
        <dbReference type="ARBA" id="ARBA00023235"/>
    </source>
</evidence>
<evidence type="ECO:0000256" key="2">
    <source>
        <dbReference type="ARBA" id="ARBA00022763"/>
    </source>
</evidence>
<comment type="caution">
    <text evidence="12">The sequence shown here is derived from an EMBL/GenBank/DDBJ whole genome shotgun (WGS) entry which is preliminary data.</text>
</comment>
<dbReference type="SUPFAM" id="SSF52540">
    <property type="entry name" value="P-loop containing nucleoside triphosphate hydrolases"/>
    <property type="match status" value="1"/>
</dbReference>
<evidence type="ECO:0000256" key="4">
    <source>
        <dbReference type="ARBA" id="ARBA00022806"/>
    </source>
</evidence>
<dbReference type="EC" id="3.6.4.-" evidence="12"/>
<dbReference type="InterPro" id="IPR013701">
    <property type="entry name" value="Lhr-like_DEAD/DEAH_assoc"/>
</dbReference>
<dbReference type="PANTHER" id="PTHR47962">
    <property type="entry name" value="ATP-DEPENDENT HELICASE LHR-RELATED-RELATED"/>
    <property type="match status" value="1"/>
</dbReference>
<evidence type="ECO:0000256" key="3">
    <source>
        <dbReference type="ARBA" id="ARBA00022801"/>
    </source>
</evidence>
<evidence type="ECO:0000313" key="12">
    <source>
        <dbReference type="EMBL" id="MBM7477780.1"/>
    </source>
</evidence>
<sequence>MTSPAPLAGFSAPTRAWFEGAFERPTAAQAGAWEAIGSGRHALVVAPTGSGKTLAAFLWSLDRLLSPGSGPGQTDSPDDPAHRCKILYVSPLKALAADVERNLRSPLAGIRQAAVRLGTTVPDVVVGTRTGDTPASERRRFGIAPPDILITTPESLFLVLTSQARAGLAGVQTVIIDEIHAVAGTKRGAHLAVSLERLDALLPVPAQRVGLSATVRPVEAVATFLAGHRSPQDQGREVVVVQPPSTKRIEVDIVVPVPDLSDLRGAAGPGGSPGQDGLPPLPDGEPDLSGPATGRPQRPSVWPHVDERVVDLVAEHRSTLVFTNSRRGAERLTARMNEVWAERQGEDVPDVGTLQPAQVLAQSGASAGTDPVIARAHHGSMSRAERTRTETELKDGRLPAVVATSSLELGIDMGAVDLVVQVGAPPSVASGLQRIGRAGHQVGAVSHGVIFPTFRGDLVPSAVIADRMRTGQIEHLHVLSNPLDVLAQQVVAMVALDDWTVADLAALVRRSAPYGALGDATLHAVLDMLAGRYPSEDFGELRARIVWDRTSGVLSGRPGALRLAVTSGGTIPDRGLYGVFLATDSSTTAGPEDTAGVVGDAPGGAATGSRARGGRRVGELDEEMVYESRVGDTFTLGSSTWRIEDITPDRVLVTPAPGAPGRLPFWKGDSPGRPAELGRAVGAWVRELETLAATDGPLTERLRGAGLDAWATDNLMAYLAGQREATGRVPDDRTVVVERFRDELGDWRVVIHSPYGAKVHAPWALVLGARLRDRYGLDAAAMHSDDGIVLRLPDLGDGGWGDERGGAGGPGAAGPGATGSPVVTAEDLLLVPEEVLDEVRSELGGSIMFAARFREAAARALLLPRRRPDKRQPLWQQRQRSAQLLSVASEYPEFPIVLEAARECLQDDFDVAALTELMRDLAAGRVRLVDVTTPTPSPFAQSLLFGYTAQFLYDGDAPLAERRAAALSLDPTLLAELLGTDGGASQLADLLDPESVERTEAELGALVPNRQARHAEDVWDLLRRLGPLPVAEVARRTREDVRDEAPAWLAALEGARRVVQVRLAGVPDDAAQQWAVVEDAGRLRDALGVALPTGIPEVFTEPVPDPLGDLVRRHARTHGPFSAHEVAARFGIGVAVATGVLRRLEAARVLVCGRLRPESLGGTGEEWCDAEVLRTLRRRSLAALRAEVEPVAPEALGVFLPRWHGIGTLRGTDGLLRVVEQLSGAAVPASALETLVLPSRVTDYSPALLDELTTTGEVLWCGHSSLPGGKDGLVSLHLADAAPLTLPDASPLEEDGPLDSDLHRAVVDLLTGSGGFFLPRIAELAGASQAATLEALWDLVWAGWVTNDGLGALRSRLGPGGGAHRAPRAPVRARPLARGRFASLGAGTSGTARGESDLRGGSGRWSALPARELDPTRRTHALTRVLLDRHGVLTRGAAPSEGVTNYFRGVYRVLSELETTGTVRRGYFVEHLGGSQFALPGAVDQLRTDAQDREHAEESPGRRELAALLLAATDPANPYGAALPWPEPHVPHEPGGGSPAGIVTPGAVSAARKPSAAVDPAPGSAGTTTSTAVLPSTGAARPASRATHRPGRKVGSVVVLVGGDLVLYVERGGRSLLSFGDDSESSARRLALACAELARASRAGLLGKMVIGRIDGIDALAGAGSTASRAFGVTAALLEAGFRPTPRGLRA</sequence>
<feature type="compositionally biased region" description="Low complexity" evidence="9">
    <location>
        <begin position="1560"/>
        <end position="1572"/>
    </location>
</feature>
<keyword evidence="7" id="KW-0234">DNA repair</keyword>
<reference evidence="12 13" key="1">
    <citation type="submission" date="2021-01" db="EMBL/GenBank/DDBJ databases">
        <title>Sequencing the genomes of 1000 actinobacteria strains.</title>
        <authorList>
            <person name="Klenk H.-P."/>
        </authorList>
    </citation>
    <scope>NUCLEOTIDE SEQUENCE [LARGE SCALE GENOMIC DNA]</scope>
    <source>
        <strain evidence="12 13">DSM 46000</strain>
    </source>
</reference>
<dbReference type="InterPro" id="IPR027417">
    <property type="entry name" value="P-loop_NTPase"/>
</dbReference>
<evidence type="ECO:0000256" key="9">
    <source>
        <dbReference type="SAM" id="MobiDB-lite"/>
    </source>
</evidence>
<dbReference type="InterPro" id="IPR014001">
    <property type="entry name" value="Helicase_ATP-bd"/>
</dbReference>
<dbReference type="InterPro" id="IPR055367">
    <property type="entry name" value="WH4_Lhr"/>
</dbReference>
<gene>
    <name evidence="12" type="ORF">JOD49_000700</name>
</gene>
<name>A0ABS2LBI0_9CELL</name>
<dbReference type="Pfam" id="PF00270">
    <property type="entry name" value="DEAD"/>
    <property type="match status" value="1"/>
</dbReference>
<dbReference type="Pfam" id="PF00271">
    <property type="entry name" value="Helicase_C"/>
    <property type="match status" value="1"/>
</dbReference>
<dbReference type="Pfam" id="PF08494">
    <property type="entry name" value="DEAD_assoc"/>
    <property type="match status" value="1"/>
</dbReference>
<dbReference type="Pfam" id="PF23236">
    <property type="entry name" value="WHD_2nd_Lhr"/>
    <property type="match status" value="1"/>
</dbReference>
<evidence type="ECO:0000256" key="6">
    <source>
        <dbReference type="ARBA" id="ARBA00023125"/>
    </source>
</evidence>
<dbReference type="EMBL" id="JAFBBO010000001">
    <property type="protein sequence ID" value="MBM7477780.1"/>
    <property type="molecule type" value="Genomic_DNA"/>
</dbReference>
<evidence type="ECO:0000256" key="7">
    <source>
        <dbReference type="ARBA" id="ARBA00023204"/>
    </source>
</evidence>
<feature type="region of interest" description="Disordered" evidence="9">
    <location>
        <begin position="260"/>
        <end position="301"/>
    </location>
</feature>
<dbReference type="InterPro" id="IPR055369">
    <property type="entry name" value="WH2_Lhr"/>
</dbReference>
<feature type="domain" description="Helicase ATP-binding" evidence="10">
    <location>
        <begin position="33"/>
        <end position="233"/>
    </location>
</feature>
<dbReference type="Proteomes" id="UP000698059">
    <property type="component" value="Unassembled WGS sequence"/>
</dbReference>
<dbReference type="SMART" id="SM00487">
    <property type="entry name" value="DEXDc"/>
    <property type="match status" value="1"/>
</dbReference>
<dbReference type="SMART" id="SM00490">
    <property type="entry name" value="HELICc"/>
    <property type="match status" value="1"/>
</dbReference>
<feature type="region of interest" description="Disordered" evidence="9">
    <location>
        <begin position="1519"/>
        <end position="1591"/>
    </location>
</feature>
<dbReference type="InterPro" id="IPR045628">
    <property type="entry name" value="Lhr_WH_dom"/>
</dbReference>
<keyword evidence="8" id="KW-0413">Isomerase</keyword>
<dbReference type="InterPro" id="IPR001650">
    <property type="entry name" value="Helicase_C-like"/>
</dbReference>
<dbReference type="Pfam" id="PF19306">
    <property type="entry name" value="WHD_Lhr"/>
    <property type="match status" value="1"/>
</dbReference>
<protein>
    <submittedName>
        <fullName evidence="12">ATP-dependent Lhr-like helicase</fullName>
        <ecNumber evidence="12">3.6.4.-</ecNumber>
    </submittedName>
</protein>
<feature type="region of interest" description="Disordered" evidence="9">
    <location>
        <begin position="1383"/>
        <end position="1408"/>
    </location>
</feature>
<dbReference type="Pfam" id="PF23234">
    <property type="entry name" value="WHD_4th_Lhr"/>
    <property type="match status" value="1"/>
</dbReference>
<keyword evidence="4" id="KW-0347">Helicase</keyword>
<dbReference type="PROSITE" id="PS51194">
    <property type="entry name" value="HELICASE_CTER"/>
    <property type="match status" value="1"/>
</dbReference>
<dbReference type="InterPro" id="IPR011545">
    <property type="entry name" value="DEAD/DEAH_box_helicase_dom"/>
</dbReference>
<dbReference type="CDD" id="cd18796">
    <property type="entry name" value="SF2_C_LHR"/>
    <property type="match status" value="1"/>
</dbReference>
<evidence type="ECO:0000256" key="1">
    <source>
        <dbReference type="ARBA" id="ARBA00022741"/>
    </source>
</evidence>
<dbReference type="PANTHER" id="PTHR47962:SF5">
    <property type="entry name" value="ATP-DEPENDENT HELICASE LHR-RELATED"/>
    <property type="match status" value="1"/>
</dbReference>
<organism evidence="12 13">
    <name type="scientific">Oerskovia jenensis</name>
    <dbReference type="NCBI Taxonomy" id="162169"/>
    <lineage>
        <taxon>Bacteria</taxon>
        <taxon>Bacillati</taxon>
        <taxon>Actinomycetota</taxon>
        <taxon>Actinomycetes</taxon>
        <taxon>Micrococcales</taxon>
        <taxon>Cellulomonadaceae</taxon>
        <taxon>Oerskovia</taxon>
    </lineage>
</organism>
<keyword evidence="5" id="KW-0067">ATP-binding</keyword>
<dbReference type="PROSITE" id="PS51192">
    <property type="entry name" value="HELICASE_ATP_BIND_1"/>
    <property type="match status" value="1"/>
</dbReference>
<keyword evidence="1" id="KW-0547">Nucleotide-binding</keyword>
<dbReference type="RefSeq" id="WP_205305991.1">
    <property type="nucleotide sequence ID" value="NZ_BAAAVF010000005.1"/>
</dbReference>
<evidence type="ECO:0000313" key="13">
    <source>
        <dbReference type="Proteomes" id="UP000698059"/>
    </source>
</evidence>
<evidence type="ECO:0000259" key="11">
    <source>
        <dbReference type="PROSITE" id="PS51194"/>
    </source>
</evidence>
<keyword evidence="3 12" id="KW-0378">Hydrolase</keyword>
<dbReference type="GO" id="GO:0016787">
    <property type="term" value="F:hydrolase activity"/>
    <property type="evidence" value="ECO:0007669"/>
    <property type="project" value="UniProtKB-KW"/>
</dbReference>
<dbReference type="Pfam" id="PF23235">
    <property type="entry name" value="WHD_3rd_Lhr"/>
    <property type="match status" value="1"/>
</dbReference>
<dbReference type="SMART" id="SM00382">
    <property type="entry name" value="AAA"/>
    <property type="match status" value="1"/>
</dbReference>
<dbReference type="InterPro" id="IPR052511">
    <property type="entry name" value="ATP-dep_Helicase"/>
</dbReference>
<dbReference type="InterPro" id="IPR003593">
    <property type="entry name" value="AAA+_ATPase"/>
</dbReference>
<evidence type="ECO:0000259" key="10">
    <source>
        <dbReference type="PROSITE" id="PS51192"/>
    </source>
</evidence>
<dbReference type="Gene3D" id="3.40.50.300">
    <property type="entry name" value="P-loop containing nucleotide triphosphate hydrolases"/>
    <property type="match status" value="2"/>
</dbReference>
<feature type="domain" description="Helicase C-terminal" evidence="11">
    <location>
        <begin position="304"/>
        <end position="494"/>
    </location>
</feature>
<accession>A0ABS2LBI0</accession>
<proteinExistence type="predicted"/>
<evidence type="ECO:0000256" key="5">
    <source>
        <dbReference type="ARBA" id="ARBA00022840"/>
    </source>
</evidence>